<dbReference type="CDD" id="cd18795">
    <property type="entry name" value="SF2_C_Ski2"/>
    <property type="match status" value="1"/>
</dbReference>
<dbReference type="InterPro" id="IPR022965">
    <property type="entry name" value="Helicase_Hel308"/>
</dbReference>
<dbReference type="SMART" id="SM00487">
    <property type="entry name" value="DEXDc"/>
    <property type="match status" value="1"/>
</dbReference>
<evidence type="ECO:0000256" key="3">
    <source>
        <dbReference type="ARBA" id="ARBA00022801"/>
    </source>
</evidence>
<dbReference type="InterPro" id="IPR014001">
    <property type="entry name" value="Helicase_ATP-bd"/>
</dbReference>
<dbReference type="Gene3D" id="1.10.3380.30">
    <property type="match status" value="1"/>
</dbReference>
<dbReference type="HAMAP" id="MF_00442">
    <property type="entry name" value="Helicase_Hel308"/>
    <property type="match status" value="1"/>
</dbReference>
<dbReference type="Pfam" id="PF00271">
    <property type="entry name" value="Helicase_C"/>
    <property type="match status" value="1"/>
</dbReference>
<reference evidence="14" key="1">
    <citation type="submission" date="2020-06" db="EMBL/GenBank/DDBJ databases">
        <title>Unique genomic features of the anaerobic methanotrophic archaea.</title>
        <authorList>
            <person name="Chadwick G.L."/>
            <person name="Skennerton C.T."/>
            <person name="Laso-Perez R."/>
            <person name="Leu A.O."/>
            <person name="Speth D.R."/>
            <person name="Yu H."/>
            <person name="Morgan-Lang C."/>
            <person name="Hatzenpichler R."/>
            <person name="Goudeau D."/>
            <person name="Malmstrom R."/>
            <person name="Brazelton W.J."/>
            <person name="Woyke T."/>
            <person name="Hallam S.J."/>
            <person name="Tyson G.W."/>
            <person name="Wegener G."/>
            <person name="Boetius A."/>
            <person name="Orphan V."/>
        </authorList>
    </citation>
    <scope>NUCLEOTIDE SEQUENCE</scope>
</reference>
<dbReference type="NCBIfam" id="NF002654">
    <property type="entry name" value="PRK02362.1"/>
    <property type="match status" value="1"/>
</dbReference>
<dbReference type="InterPro" id="IPR046931">
    <property type="entry name" value="HTH_61"/>
</dbReference>
<accession>A0A7G9YKS4</accession>
<evidence type="ECO:0000256" key="11">
    <source>
        <dbReference type="HAMAP-Rule" id="MF_00442"/>
    </source>
</evidence>
<dbReference type="GO" id="GO:0005524">
    <property type="term" value="F:ATP binding"/>
    <property type="evidence" value="ECO:0007669"/>
    <property type="project" value="UniProtKB-UniRule"/>
</dbReference>
<dbReference type="InterPro" id="IPR011545">
    <property type="entry name" value="DEAD/DEAH_box_helicase_dom"/>
</dbReference>
<keyword evidence="8 11" id="KW-0413">Isomerase</keyword>
<evidence type="ECO:0000259" key="12">
    <source>
        <dbReference type="PROSITE" id="PS51192"/>
    </source>
</evidence>
<dbReference type="InterPro" id="IPR027417">
    <property type="entry name" value="P-loop_NTPase"/>
</dbReference>
<evidence type="ECO:0000259" key="13">
    <source>
        <dbReference type="PROSITE" id="PS51194"/>
    </source>
</evidence>
<dbReference type="AlphaFoldDB" id="A0A7G9YKS4"/>
<evidence type="ECO:0000256" key="2">
    <source>
        <dbReference type="ARBA" id="ARBA00022763"/>
    </source>
</evidence>
<organism evidence="14">
    <name type="scientific">Candidatus Methanogaster sp. ANME-2c ERB4</name>
    <dbReference type="NCBI Taxonomy" id="2759911"/>
    <lineage>
        <taxon>Archaea</taxon>
        <taxon>Methanobacteriati</taxon>
        <taxon>Methanobacteriota</taxon>
        <taxon>Stenosarchaea group</taxon>
        <taxon>Methanomicrobia</taxon>
        <taxon>Methanosarcinales</taxon>
        <taxon>ANME-2 cluster</taxon>
        <taxon>Candidatus Methanogasteraceae</taxon>
        <taxon>Candidatus Methanogaster</taxon>
    </lineage>
</organism>
<protein>
    <recommendedName>
        <fullName evidence="11">ATP-dependent DNA helicase Hel308</fullName>
        <ecNumber evidence="11">5.6.2.4</ecNumber>
    </recommendedName>
    <alternativeName>
        <fullName evidence="11">DNA 3'-5' helicase Hel308</fullName>
    </alternativeName>
</protein>
<dbReference type="PROSITE" id="PS51194">
    <property type="entry name" value="HELICASE_CTER"/>
    <property type="match status" value="1"/>
</dbReference>
<keyword evidence="7 11" id="KW-0234">DNA repair</keyword>
<sequence length="722" mass="79333">MKISDLPLPPDIIKYYEGTGITELYPPQAEAVERGLLGERNILAAIPTASGKTLLAELAMLAAIRSGGKAMYIVPLRALASEKYERFSGFSDLGVSVGISSGDFDSRDEYLGSNDIIVATSEKADSLLRNETEWIHGLTTLVVDEIHLLDSPDRGPTLEVTIAKLRRINPKIHIIALSATVGNAQMIADWLDAECILSDWRPVDLREGVFLGDTIYFRGKGSESEVNLSQSHRDTVIALVLDTMQSGGQCLIFDSSRRNAVSTAVRVSKALKLPDNSDLADFADTVKETDTDAARKLADCIERGAAFHHAGLLPEHRRIVEDGFRNNIIKVIACTPTLAFGLNLPARRVIIKSYRRYDPNYGMQPIPILEYKQMAGRAGRPHLDPSGESILIAKSYPEMESLLEHYIESDPEEIASKLGTESALRSHILSAIAGMFAQSHDELMDFLKLTFFAAQQEVQGGQGGQRGQRTPDTSQSYLREIVDNVLDFLCENGMITISEESLSATPLGRLVSRLYLDPLGAATIVDGLVSRDSASDLTLLHLICKTPDVRNLYLRKNDYAWIYNFASDRQNEFTEVPSESDSGYEWFLSEVKTAALLLDWTSERQDKEIEAKFGVGGGDVRGISDTAQWIMYATAQISGHIKSPHTKLARDLTDCLKYGVKSELLRLVGVRGVGRVRARKLYDSGYATPESLLAAGEQRIGAIVGPKIAKNVIAEVERAGVE</sequence>
<name>A0A7G9YKS4_9EURY</name>
<dbReference type="GO" id="GO:0016818">
    <property type="term" value="F:hydrolase activity, acting on acid anhydrides, in phosphorus-containing anhydrides"/>
    <property type="evidence" value="ECO:0007669"/>
    <property type="project" value="UniProtKB-UniRule"/>
</dbReference>
<comment type="catalytic activity">
    <reaction evidence="10 11">
        <text>ATP + H2O = ADP + phosphate + H(+)</text>
        <dbReference type="Rhea" id="RHEA:13065"/>
        <dbReference type="ChEBI" id="CHEBI:15377"/>
        <dbReference type="ChEBI" id="CHEBI:15378"/>
        <dbReference type="ChEBI" id="CHEBI:30616"/>
        <dbReference type="ChEBI" id="CHEBI:43474"/>
        <dbReference type="ChEBI" id="CHEBI:456216"/>
        <dbReference type="EC" id="5.6.2.4"/>
    </reaction>
</comment>
<dbReference type="EC" id="5.6.2.4" evidence="11"/>
<evidence type="ECO:0000256" key="5">
    <source>
        <dbReference type="ARBA" id="ARBA00022840"/>
    </source>
</evidence>
<comment type="similarity">
    <text evidence="11">Belongs to the helicase family. Hel308 subfamily.</text>
</comment>
<evidence type="ECO:0000313" key="14">
    <source>
        <dbReference type="EMBL" id="QNO48608.1"/>
    </source>
</evidence>
<dbReference type="PANTHER" id="PTHR47961">
    <property type="entry name" value="DNA POLYMERASE THETA, PUTATIVE (AFU_ORTHOLOGUE AFUA_1G05260)-RELATED"/>
    <property type="match status" value="1"/>
</dbReference>
<keyword evidence="5 11" id="KW-0067">ATP-binding</keyword>
<evidence type="ECO:0000256" key="1">
    <source>
        <dbReference type="ARBA" id="ARBA00022741"/>
    </source>
</evidence>
<dbReference type="EMBL" id="MT631356">
    <property type="protein sequence ID" value="QNO48608.1"/>
    <property type="molecule type" value="Genomic_DNA"/>
</dbReference>
<dbReference type="Pfam" id="PF21280">
    <property type="entry name" value="Helicase_dom4_arc"/>
    <property type="match status" value="1"/>
</dbReference>
<gene>
    <name evidence="11" type="primary">hel308</name>
    <name evidence="14" type="ORF">LKGCFIDI_00010</name>
</gene>
<dbReference type="InterPro" id="IPR001650">
    <property type="entry name" value="Helicase_C-like"/>
</dbReference>
<dbReference type="SUPFAM" id="SSF52540">
    <property type="entry name" value="P-loop containing nucleoside triphosphate hydrolases"/>
    <property type="match status" value="2"/>
</dbReference>
<dbReference type="Pfam" id="PF20470">
    <property type="entry name" value="HTH_61"/>
    <property type="match status" value="1"/>
</dbReference>
<comment type="subunit">
    <text evidence="11">Monomer.</text>
</comment>
<dbReference type="InterPro" id="IPR050474">
    <property type="entry name" value="Hel308_SKI2-like"/>
</dbReference>
<dbReference type="Pfam" id="PF00270">
    <property type="entry name" value="DEAD"/>
    <property type="match status" value="1"/>
</dbReference>
<keyword evidence="2 11" id="KW-0227">DNA damage</keyword>
<feature type="domain" description="Helicase C-terminal" evidence="13">
    <location>
        <begin position="266"/>
        <end position="430"/>
    </location>
</feature>
<feature type="domain" description="Helicase ATP-binding" evidence="12">
    <location>
        <begin position="33"/>
        <end position="199"/>
    </location>
</feature>
<dbReference type="PANTHER" id="PTHR47961:SF10">
    <property type="entry name" value="ATP-DEPENDENT DNA HELICASE HEL308"/>
    <property type="match status" value="1"/>
</dbReference>
<evidence type="ECO:0000256" key="10">
    <source>
        <dbReference type="ARBA" id="ARBA00048988"/>
    </source>
</evidence>
<dbReference type="GO" id="GO:0003677">
    <property type="term" value="F:DNA binding"/>
    <property type="evidence" value="ECO:0007669"/>
    <property type="project" value="UniProtKB-UniRule"/>
</dbReference>
<keyword evidence="4 11" id="KW-0347">Helicase</keyword>
<keyword evidence="1 11" id="KW-0547">Nucleotide-binding</keyword>
<dbReference type="Pfam" id="PF14520">
    <property type="entry name" value="HHH_5"/>
    <property type="match status" value="1"/>
</dbReference>
<dbReference type="PROSITE" id="PS51192">
    <property type="entry name" value="HELICASE_ATP_BIND_1"/>
    <property type="match status" value="1"/>
</dbReference>
<dbReference type="Gene3D" id="1.10.150.20">
    <property type="entry name" value="5' to 3' exonuclease, C-terminal subdomain"/>
    <property type="match status" value="1"/>
</dbReference>
<evidence type="ECO:0000256" key="7">
    <source>
        <dbReference type="ARBA" id="ARBA00023204"/>
    </source>
</evidence>
<comment type="catalytic activity">
    <reaction evidence="9 11">
        <text>Couples ATP hydrolysis with the unwinding of duplex DNA by translocating in the 3'-5' direction.</text>
        <dbReference type="EC" id="5.6.2.4"/>
    </reaction>
</comment>
<dbReference type="CDD" id="cd18028">
    <property type="entry name" value="DEXHc_archSki2"/>
    <property type="match status" value="1"/>
</dbReference>
<feature type="binding site" evidence="11">
    <location>
        <position position="28"/>
    </location>
    <ligand>
        <name>ATP</name>
        <dbReference type="ChEBI" id="CHEBI:30616"/>
    </ligand>
</feature>
<keyword evidence="6 11" id="KW-0238">DNA-binding</keyword>
<comment type="function">
    <text evidence="11">DNA-dependent ATPase and 3'-5' DNA helicase that may be involved in repair of stalled replication forks.</text>
</comment>
<dbReference type="SMART" id="SM00490">
    <property type="entry name" value="HELICc"/>
    <property type="match status" value="1"/>
</dbReference>
<dbReference type="GO" id="GO:0006281">
    <property type="term" value="P:DNA repair"/>
    <property type="evidence" value="ECO:0007669"/>
    <property type="project" value="UniProtKB-UniRule"/>
</dbReference>
<keyword evidence="3 11" id="KW-0378">Hydrolase</keyword>
<dbReference type="InterPro" id="IPR036390">
    <property type="entry name" value="WH_DNA-bd_sf"/>
</dbReference>
<dbReference type="GO" id="GO:0043138">
    <property type="term" value="F:3'-5' DNA helicase activity"/>
    <property type="evidence" value="ECO:0007669"/>
    <property type="project" value="UniProtKB-UniRule"/>
</dbReference>
<evidence type="ECO:0000256" key="6">
    <source>
        <dbReference type="ARBA" id="ARBA00023125"/>
    </source>
</evidence>
<proteinExistence type="inferred from homology"/>
<evidence type="ECO:0000256" key="9">
    <source>
        <dbReference type="ARBA" id="ARBA00034617"/>
    </source>
</evidence>
<evidence type="ECO:0000256" key="8">
    <source>
        <dbReference type="ARBA" id="ARBA00023235"/>
    </source>
</evidence>
<dbReference type="SUPFAM" id="SSF46785">
    <property type="entry name" value="Winged helix' DNA-binding domain"/>
    <property type="match status" value="1"/>
</dbReference>
<evidence type="ECO:0000256" key="4">
    <source>
        <dbReference type="ARBA" id="ARBA00022806"/>
    </source>
</evidence>
<dbReference type="Gene3D" id="3.40.50.300">
    <property type="entry name" value="P-loop containing nucleotide triphosphate hydrolases"/>
    <property type="match status" value="2"/>
</dbReference>
<dbReference type="SUPFAM" id="SSF158702">
    <property type="entry name" value="Sec63 N-terminal domain-like"/>
    <property type="match status" value="1"/>
</dbReference>
<dbReference type="InterPro" id="IPR048772">
    <property type="entry name" value="Hel308-like_dom4"/>
</dbReference>